<dbReference type="SUPFAM" id="SSF52540">
    <property type="entry name" value="P-loop containing nucleoside triphosphate hydrolases"/>
    <property type="match status" value="2"/>
</dbReference>
<dbReference type="RefSeq" id="XP_056055363.1">
    <property type="nucleotide sequence ID" value="XM_056198410.1"/>
</dbReference>
<dbReference type="InterPro" id="IPR017871">
    <property type="entry name" value="ABC_transporter-like_CS"/>
</dbReference>
<feature type="region of interest" description="Disordered" evidence="9">
    <location>
        <begin position="1419"/>
        <end position="1440"/>
    </location>
</feature>
<dbReference type="InterPro" id="IPR050173">
    <property type="entry name" value="ABC_transporter_C-like"/>
</dbReference>
<keyword evidence="4 10" id="KW-0812">Transmembrane</keyword>
<feature type="domain" description="ABC transmembrane type-1" evidence="12">
    <location>
        <begin position="273"/>
        <end position="546"/>
    </location>
</feature>
<dbReference type="InterPro" id="IPR003439">
    <property type="entry name" value="ABC_transporter-like_ATP-bd"/>
</dbReference>
<dbReference type="PROSITE" id="PS50893">
    <property type="entry name" value="ABC_TRANSPORTER_2"/>
    <property type="match status" value="2"/>
</dbReference>
<evidence type="ECO:0000313" key="13">
    <source>
        <dbReference type="EMBL" id="KAJ4155239.1"/>
    </source>
</evidence>
<dbReference type="InterPro" id="IPR044726">
    <property type="entry name" value="ABCC_6TM_D2"/>
</dbReference>
<keyword evidence="6" id="KW-0067">ATP-binding</keyword>
<feature type="transmembrane region" description="Helical" evidence="10">
    <location>
        <begin position="32"/>
        <end position="50"/>
    </location>
</feature>
<dbReference type="PROSITE" id="PS50929">
    <property type="entry name" value="ABC_TM1F"/>
    <property type="match status" value="2"/>
</dbReference>
<keyword evidence="8 10" id="KW-0472">Membrane</keyword>
<dbReference type="InterPro" id="IPR056227">
    <property type="entry name" value="TMD0_ABC"/>
</dbReference>
<evidence type="ECO:0000256" key="7">
    <source>
        <dbReference type="ARBA" id="ARBA00022989"/>
    </source>
</evidence>
<feature type="region of interest" description="Disordered" evidence="9">
    <location>
        <begin position="823"/>
        <end position="848"/>
    </location>
</feature>
<organism evidence="13 14">
    <name type="scientific">Akanthomyces muscarius</name>
    <name type="common">Entomopathogenic fungus</name>
    <name type="synonym">Lecanicillium muscarium</name>
    <dbReference type="NCBI Taxonomy" id="2231603"/>
    <lineage>
        <taxon>Eukaryota</taxon>
        <taxon>Fungi</taxon>
        <taxon>Dikarya</taxon>
        <taxon>Ascomycota</taxon>
        <taxon>Pezizomycotina</taxon>
        <taxon>Sordariomycetes</taxon>
        <taxon>Hypocreomycetidae</taxon>
        <taxon>Hypocreales</taxon>
        <taxon>Cordycipitaceae</taxon>
        <taxon>Akanthomyces</taxon>
    </lineage>
</organism>
<feature type="compositionally biased region" description="Basic and acidic residues" evidence="9">
    <location>
        <begin position="825"/>
        <end position="841"/>
    </location>
</feature>
<keyword evidence="2" id="KW-0813">Transport</keyword>
<dbReference type="SMART" id="SM00382">
    <property type="entry name" value="AAA"/>
    <property type="match status" value="2"/>
</dbReference>
<feature type="transmembrane region" description="Helical" evidence="10">
    <location>
        <begin position="913"/>
        <end position="939"/>
    </location>
</feature>
<feature type="transmembrane region" description="Helical" evidence="10">
    <location>
        <begin position="378"/>
        <end position="398"/>
    </location>
</feature>
<keyword evidence="7 10" id="KW-1133">Transmembrane helix</keyword>
<dbReference type="InterPro" id="IPR003593">
    <property type="entry name" value="AAA+_ATPase"/>
</dbReference>
<dbReference type="InterPro" id="IPR011527">
    <property type="entry name" value="ABC1_TM_dom"/>
</dbReference>
<dbReference type="Pfam" id="PF24357">
    <property type="entry name" value="TMD0_ABC"/>
    <property type="match status" value="1"/>
</dbReference>
<dbReference type="GO" id="GO:0016887">
    <property type="term" value="F:ATP hydrolysis activity"/>
    <property type="evidence" value="ECO:0007669"/>
    <property type="project" value="InterPro"/>
</dbReference>
<feature type="transmembrane region" description="Helical" evidence="10">
    <location>
        <begin position="1012"/>
        <end position="1032"/>
    </location>
</feature>
<dbReference type="PANTHER" id="PTHR24223:SF399">
    <property type="entry name" value="ABC TRANSPORTER ATNG"/>
    <property type="match status" value="1"/>
</dbReference>
<sequence length="1440" mass="159505">MATEASADSAFWPPLRRIYDVTLKFEETITNIVPSAAIALLSPVILFHYVKQPVYVRQSPLLWIKLSVSLALVGVELTSLALRAIYTELRTETTLPAASLDLVAAVTIAVVLFVEHRHAIRASALLSLYLLLGVFTDAMKSRSFFIRSHLTTVGALAAAASAIRFILVLLEEIPKTRWLVDQRLRDSIGAEATSGYLSRTFFVFLNPLFLSGYRTLLVMENLSNLGPSFSSERLYHQLQAYWNKAQNHSKSNLTMVCFKAWKSLFLAAFLPRLCVSGFSFAQPLLLYLVIEAVGNPKVSTQEKWLLVGATALSFVGCAVARMTSAHMNNRQATRMRGGLIALIFDKNLRISQSEAKKFAAVTLMSNDVDGIARGLSRCYDVIVTFIEVGFGIFLLSLFVGRSCFVVLVPLTLSTIGAYFFGKWIAVRFTAWNVSIQSRVAKTSKVLGQIKAIKMFGLGPTISLYLQRLRVAEINISKKYRGLEAASSVPIVCAELITPVIVVAAALFWKSFDGGLSASAVFPSLSLIVLIKDPLAVLLHSYPSLTTMVGCFHRVENFLRLEERRDPRTIRRDFDAVDGEASLQSAGAQELPMVVFNKAKVGPLGTKIPILRDLNFALDPGSMTGVAGPNGAGKSLLLQSILGESELIDGTIELGQSSVAFCAQMVWLQNTSIKNNIIGPRSFDERLFRRVVECCLLEEDLATLAGGTEYIVGSGGCKLSGGQRQRVGIARALYAQLSIIVLDDVFSSLDRRTAISILFRLCGEDGLLKELNSTVIISTFFPECLDVVDQVIVLDGNGHAQLETNVNDEQTRRKILRAFNTPASLRSEDQETKEQEDIRRSLENQPPTMTEAERYKSTRHFGDWSLYGLFLGPVGKLKLFSWLLLMFSASSGEALPDIYIRAWIERYANNKFYFIGYAAIAVTTCFLFGICGAILFVGFIPLSANGLHQQVVDTVLKATIGFLGSTDNGVILNRFSQDMSLVAQRLPLFFVRTVSVFFQATIQTGVIASGASYMAVGLPFIALAVFLIQRFYLRTSRQVRALDLEAKSPLYTHFQETAEGLLHIRAFGWEQRNLHNAFILLDTSQKAYYYQYCIQQWLGIVLGLLVAAVATILVSFSLFLSDSSSKTAIGLSFLNLILFAKTLEALVTAWTGMETCITALERLREFMEETPQEQSEDLVEVPENWPSMGNIELSNVSAQYRDDKQEKKILKNISLSIEAGQKVGIIGRTGSGKSSLFLTLLGFLKYEGIIRIDGIDISSISLDVLRSRIVTISQDQIKLDATIRTNLLPFTLNNLPLEHDEKQREQVERKDIILQELLIRLGIWSQLKDKGGLDANLEDVGYSHGEMQLFCLARAVLRYEDTSSKVVLIDEATSSVEYEREKVAQSVMREYFQHCTTLVIGHRRSSIRGVDYTVELSQGEVAHVDPTAPDSDDGGPGRRSP</sequence>
<evidence type="ECO:0000256" key="1">
    <source>
        <dbReference type="ARBA" id="ARBA00004651"/>
    </source>
</evidence>
<feature type="domain" description="ABC transmembrane type-1" evidence="12">
    <location>
        <begin position="882"/>
        <end position="1154"/>
    </location>
</feature>
<accession>A0A9W8UNP7</accession>
<evidence type="ECO:0000256" key="4">
    <source>
        <dbReference type="ARBA" id="ARBA00022692"/>
    </source>
</evidence>
<comment type="caution">
    <text evidence="13">The sequence shown here is derived from an EMBL/GenBank/DDBJ whole genome shotgun (WGS) entry which is preliminary data.</text>
</comment>
<dbReference type="EMBL" id="JAJHUN010000007">
    <property type="protein sequence ID" value="KAJ4155239.1"/>
    <property type="molecule type" value="Genomic_DNA"/>
</dbReference>
<dbReference type="GO" id="GO:0140359">
    <property type="term" value="F:ABC-type transporter activity"/>
    <property type="evidence" value="ECO:0007669"/>
    <property type="project" value="InterPro"/>
</dbReference>
<name>A0A9W8UNP7_AKAMU</name>
<dbReference type="Pfam" id="PF00664">
    <property type="entry name" value="ABC_membrane"/>
    <property type="match status" value="2"/>
</dbReference>
<evidence type="ECO:0000256" key="2">
    <source>
        <dbReference type="ARBA" id="ARBA00022448"/>
    </source>
</evidence>
<feature type="transmembrane region" description="Helical" evidence="10">
    <location>
        <begin position="120"/>
        <end position="138"/>
    </location>
</feature>
<feature type="transmembrane region" description="Helical" evidence="10">
    <location>
        <begin position="487"/>
        <end position="508"/>
    </location>
</feature>
<feature type="domain" description="ABC transporter" evidence="11">
    <location>
        <begin position="592"/>
        <end position="820"/>
    </location>
</feature>
<evidence type="ECO:0000259" key="11">
    <source>
        <dbReference type="PROSITE" id="PS50893"/>
    </source>
</evidence>
<evidence type="ECO:0000256" key="10">
    <source>
        <dbReference type="SAM" id="Phobius"/>
    </source>
</evidence>
<feature type="transmembrane region" description="Helical" evidence="10">
    <location>
        <begin position="1096"/>
        <end position="1119"/>
    </location>
</feature>
<evidence type="ECO:0000256" key="9">
    <source>
        <dbReference type="SAM" id="MobiDB-lite"/>
    </source>
</evidence>
<feature type="transmembrane region" description="Helical" evidence="10">
    <location>
        <begin position="264"/>
        <end position="284"/>
    </location>
</feature>
<dbReference type="GeneID" id="80887654"/>
<dbReference type="PROSITE" id="PS00211">
    <property type="entry name" value="ABC_TRANSPORTER_1"/>
    <property type="match status" value="2"/>
</dbReference>
<dbReference type="Pfam" id="PF00005">
    <property type="entry name" value="ABC_tran"/>
    <property type="match status" value="2"/>
</dbReference>
<evidence type="ECO:0000256" key="6">
    <source>
        <dbReference type="ARBA" id="ARBA00022840"/>
    </source>
</evidence>
<evidence type="ECO:0008006" key="15">
    <source>
        <dbReference type="Google" id="ProtNLM"/>
    </source>
</evidence>
<reference evidence="13" key="1">
    <citation type="journal article" date="2023" name="Access Microbiol">
        <title>De-novo genome assembly for Akanthomyces muscarius, a biocontrol agent of insect agricultural pests.</title>
        <authorList>
            <person name="Erdos Z."/>
            <person name="Studholme D.J."/>
            <person name="Raymond B."/>
            <person name="Sharma M."/>
        </authorList>
    </citation>
    <scope>NUCLEOTIDE SEQUENCE</scope>
    <source>
        <strain evidence="13">Ve6</strain>
    </source>
</reference>
<protein>
    <recommendedName>
        <fullName evidence="15">ABC transporter</fullName>
    </recommendedName>
</protein>
<feature type="domain" description="ABC transporter" evidence="11">
    <location>
        <begin position="1190"/>
        <end position="1440"/>
    </location>
</feature>
<feature type="transmembrane region" description="Helical" evidence="10">
    <location>
        <begin position="304"/>
        <end position="324"/>
    </location>
</feature>
<evidence type="ECO:0000256" key="5">
    <source>
        <dbReference type="ARBA" id="ARBA00022741"/>
    </source>
</evidence>
<feature type="transmembrane region" description="Helical" evidence="10">
    <location>
        <begin position="150"/>
        <end position="170"/>
    </location>
</feature>
<dbReference type="InterPro" id="IPR036640">
    <property type="entry name" value="ABC1_TM_sf"/>
</dbReference>
<evidence type="ECO:0000259" key="12">
    <source>
        <dbReference type="PROSITE" id="PS50929"/>
    </source>
</evidence>
<evidence type="ECO:0000256" key="3">
    <source>
        <dbReference type="ARBA" id="ARBA00022475"/>
    </source>
</evidence>
<dbReference type="KEGG" id="amus:LMH87_000495"/>
<dbReference type="CDD" id="cd18580">
    <property type="entry name" value="ABC_6TM_ABCC_D2"/>
    <property type="match status" value="1"/>
</dbReference>
<dbReference type="InterPro" id="IPR027417">
    <property type="entry name" value="P-loop_NTPase"/>
</dbReference>
<comment type="subcellular location">
    <subcellularLocation>
        <location evidence="1">Cell membrane</location>
        <topology evidence="1">Multi-pass membrane protein</topology>
    </subcellularLocation>
</comment>
<keyword evidence="3" id="KW-1003">Cell membrane</keyword>
<dbReference type="SUPFAM" id="SSF90123">
    <property type="entry name" value="ABC transporter transmembrane region"/>
    <property type="match status" value="2"/>
</dbReference>
<feature type="transmembrane region" description="Helical" evidence="10">
    <location>
        <begin position="94"/>
        <end position="114"/>
    </location>
</feature>
<feature type="transmembrane region" description="Helical" evidence="10">
    <location>
        <begin position="62"/>
        <end position="82"/>
    </location>
</feature>
<dbReference type="Proteomes" id="UP001144673">
    <property type="component" value="Chromosome 6"/>
</dbReference>
<dbReference type="Gene3D" id="3.40.50.300">
    <property type="entry name" value="P-loop containing nucleotide triphosphate hydrolases"/>
    <property type="match status" value="2"/>
</dbReference>
<keyword evidence="5" id="KW-0547">Nucleotide-binding</keyword>
<feature type="transmembrane region" description="Helical" evidence="10">
    <location>
        <begin position="404"/>
        <end position="421"/>
    </location>
</feature>
<dbReference type="Gene3D" id="1.20.1560.10">
    <property type="entry name" value="ABC transporter type 1, transmembrane domain"/>
    <property type="match status" value="2"/>
</dbReference>
<dbReference type="GO" id="GO:0005886">
    <property type="term" value="C:plasma membrane"/>
    <property type="evidence" value="ECO:0007669"/>
    <property type="project" value="UniProtKB-SubCell"/>
</dbReference>
<gene>
    <name evidence="13" type="ORF">LMH87_000495</name>
</gene>
<proteinExistence type="predicted"/>
<dbReference type="GO" id="GO:0005524">
    <property type="term" value="F:ATP binding"/>
    <property type="evidence" value="ECO:0007669"/>
    <property type="project" value="UniProtKB-KW"/>
</dbReference>
<evidence type="ECO:0000313" key="14">
    <source>
        <dbReference type="Proteomes" id="UP001144673"/>
    </source>
</evidence>
<evidence type="ECO:0000256" key="8">
    <source>
        <dbReference type="ARBA" id="ARBA00023136"/>
    </source>
</evidence>
<keyword evidence="14" id="KW-1185">Reference proteome</keyword>
<dbReference type="PANTHER" id="PTHR24223">
    <property type="entry name" value="ATP-BINDING CASSETTE SUB-FAMILY C"/>
    <property type="match status" value="1"/>
</dbReference>